<evidence type="ECO:0000256" key="3">
    <source>
        <dbReference type="ARBA" id="ARBA00012220"/>
    </source>
</evidence>
<dbReference type="Gene3D" id="3.30.590.50">
    <property type="match status" value="2"/>
</dbReference>
<gene>
    <name evidence="13" type="ORF">PENSTE_c017G05728</name>
</gene>
<dbReference type="UniPathway" id="UPA00142">
    <property type="reaction ID" value="UER00209"/>
</dbReference>
<evidence type="ECO:0000256" key="1">
    <source>
        <dbReference type="ARBA" id="ARBA00005006"/>
    </source>
</evidence>
<keyword evidence="6 10" id="KW-0547">Nucleotide-binding</keyword>
<dbReference type="EMBL" id="MLKD01000017">
    <property type="protein sequence ID" value="OQE18640.1"/>
    <property type="molecule type" value="Genomic_DNA"/>
</dbReference>
<evidence type="ECO:0000256" key="12">
    <source>
        <dbReference type="SAM" id="Phobius"/>
    </source>
</evidence>
<comment type="caution">
    <text evidence="13">The sequence shown here is derived from an EMBL/GenBank/DDBJ whole genome shotgun (WGS) entry which is preliminary data.</text>
</comment>
<dbReference type="GO" id="GO:0005524">
    <property type="term" value="F:ATP binding"/>
    <property type="evidence" value="ECO:0007669"/>
    <property type="project" value="UniProtKB-UniRule"/>
</dbReference>
<keyword evidence="12" id="KW-0812">Transmembrane</keyword>
<dbReference type="OrthoDB" id="7939818at2759"/>
<sequence>MGLAIEDSPLTPKEAEKAKTHVQKAAAKQCLEIWTKQRNRVELDPLWGDEIEFPIVNLDVDSSRATMFMGQAQVIKQWEAEADHPDNPGILQWEWASYVVETTPVKPYMGLLSDLTNVEDNMRKRRELINRYLPAQTHAIPLCIFPRTGVADTWTSGPSNDPMCSQPRYKLIAKNVYTRSQGGSKTWLPIYRDSMTKTPFLDDNNLEEKRENHVCLDQQDIGRGSCSIQTTFQAANETEARWLHDQLISLGPCLLAMTAATPIWKGIMVDTDCRWQRYGDLVDDRNSIEKDCLPPRWIWNQSYLSTEQPPELYDPESLKPMDSSLHQYLVNGGMDHFLADHFASILSRDPLILTEADTRNLNSSETNLFETLYGYVWNHVRFKPPTSDKGPGWRVEFRPMEIQLTDFNNAAFAIFSFLLARAIIFFHFNFYIPIDLVNESGASCQKRDAVLQERFWFRRRD</sequence>
<dbReference type="STRING" id="303698.A0A1V6SY47"/>
<keyword evidence="12" id="KW-0472">Membrane</keyword>
<dbReference type="PANTHER" id="PTHR11164:SF0">
    <property type="entry name" value="GLUTAMATE--CYSTEINE LIGASE CATALYTIC SUBUNIT"/>
    <property type="match status" value="1"/>
</dbReference>
<keyword evidence="14" id="KW-1185">Reference proteome</keyword>
<evidence type="ECO:0000256" key="8">
    <source>
        <dbReference type="ARBA" id="ARBA00030585"/>
    </source>
</evidence>
<evidence type="ECO:0000256" key="10">
    <source>
        <dbReference type="RuleBase" id="RU367135"/>
    </source>
</evidence>
<evidence type="ECO:0000256" key="7">
    <source>
        <dbReference type="ARBA" id="ARBA00022840"/>
    </source>
</evidence>
<name>A0A1V6SY47_9EURO</name>
<feature type="region of interest" description="Disordered" evidence="11">
    <location>
        <begin position="1"/>
        <end position="21"/>
    </location>
</feature>
<evidence type="ECO:0000256" key="2">
    <source>
        <dbReference type="ARBA" id="ARBA00008100"/>
    </source>
</evidence>
<dbReference type="Proteomes" id="UP000191285">
    <property type="component" value="Unassembled WGS sequence"/>
</dbReference>
<keyword evidence="12" id="KW-1133">Transmembrane helix</keyword>
<evidence type="ECO:0000256" key="4">
    <source>
        <dbReference type="ARBA" id="ARBA00022598"/>
    </source>
</evidence>
<comment type="pathway">
    <text evidence="1 10">Sulfur metabolism; glutathione biosynthesis; glutathione from L-cysteine and L-glutamate: step 1/2.</text>
</comment>
<dbReference type="SUPFAM" id="SSF55931">
    <property type="entry name" value="Glutamine synthetase/guanido kinase"/>
    <property type="match status" value="1"/>
</dbReference>
<dbReference type="AlphaFoldDB" id="A0A1V6SY47"/>
<comment type="similarity">
    <text evidence="2 10">Belongs to the glutamate--cysteine ligase type 3 family.</text>
</comment>
<evidence type="ECO:0000256" key="5">
    <source>
        <dbReference type="ARBA" id="ARBA00022684"/>
    </source>
</evidence>
<keyword evidence="5 10" id="KW-0317">Glutathione biosynthesis</keyword>
<evidence type="ECO:0000256" key="11">
    <source>
        <dbReference type="SAM" id="MobiDB-lite"/>
    </source>
</evidence>
<reference evidence="14" key="1">
    <citation type="journal article" date="2017" name="Nat. Microbiol.">
        <title>Global analysis of biosynthetic gene clusters reveals vast potential of secondary metabolite production in Penicillium species.</title>
        <authorList>
            <person name="Nielsen J.C."/>
            <person name="Grijseels S."/>
            <person name="Prigent S."/>
            <person name="Ji B."/>
            <person name="Dainat J."/>
            <person name="Nielsen K.F."/>
            <person name="Frisvad J.C."/>
            <person name="Workman M."/>
            <person name="Nielsen J."/>
        </authorList>
    </citation>
    <scope>NUCLEOTIDE SEQUENCE [LARGE SCALE GENOMIC DNA]</scope>
    <source>
        <strain evidence="14">IBT 24891</strain>
    </source>
</reference>
<keyword evidence="7 10" id="KW-0067">ATP-binding</keyword>
<dbReference type="EC" id="6.3.2.2" evidence="3 10"/>
<dbReference type="InterPro" id="IPR004308">
    <property type="entry name" value="GCS"/>
</dbReference>
<evidence type="ECO:0000256" key="6">
    <source>
        <dbReference type="ARBA" id="ARBA00022741"/>
    </source>
</evidence>
<feature type="transmembrane region" description="Helical" evidence="12">
    <location>
        <begin position="410"/>
        <end position="432"/>
    </location>
</feature>
<dbReference type="PANTHER" id="PTHR11164">
    <property type="entry name" value="GLUTAMATE CYSTEINE LIGASE"/>
    <property type="match status" value="1"/>
</dbReference>
<organism evidence="13 14">
    <name type="scientific">Penicillium steckii</name>
    <dbReference type="NCBI Taxonomy" id="303698"/>
    <lineage>
        <taxon>Eukaryota</taxon>
        <taxon>Fungi</taxon>
        <taxon>Dikarya</taxon>
        <taxon>Ascomycota</taxon>
        <taxon>Pezizomycotina</taxon>
        <taxon>Eurotiomycetes</taxon>
        <taxon>Eurotiomycetidae</taxon>
        <taxon>Eurotiales</taxon>
        <taxon>Aspergillaceae</taxon>
        <taxon>Penicillium</taxon>
    </lineage>
</organism>
<dbReference type="GO" id="GO:0006750">
    <property type="term" value="P:glutathione biosynthetic process"/>
    <property type="evidence" value="ECO:0007669"/>
    <property type="project" value="UniProtKB-UniRule"/>
</dbReference>
<dbReference type="InterPro" id="IPR014746">
    <property type="entry name" value="Gln_synth/guanido_kin_cat_dom"/>
</dbReference>
<comment type="catalytic activity">
    <reaction evidence="10">
        <text>L-cysteine + L-glutamate + ATP = gamma-L-glutamyl-L-cysteine + ADP + phosphate + H(+)</text>
        <dbReference type="Rhea" id="RHEA:13285"/>
        <dbReference type="ChEBI" id="CHEBI:15378"/>
        <dbReference type="ChEBI" id="CHEBI:29985"/>
        <dbReference type="ChEBI" id="CHEBI:30616"/>
        <dbReference type="ChEBI" id="CHEBI:35235"/>
        <dbReference type="ChEBI" id="CHEBI:43474"/>
        <dbReference type="ChEBI" id="CHEBI:58173"/>
        <dbReference type="ChEBI" id="CHEBI:456216"/>
        <dbReference type="EC" id="6.3.2.2"/>
    </reaction>
</comment>
<protein>
    <recommendedName>
        <fullName evidence="3 10">Glutamate--cysteine ligase</fullName>
        <ecNumber evidence="3 10">6.3.2.2</ecNumber>
    </recommendedName>
    <alternativeName>
        <fullName evidence="9 10">Gamma-ECS</fullName>
    </alternativeName>
    <alternativeName>
        <fullName evidence="8 10">Gamma-glutamylcysteine synthetase</fullName>
    </alternativeName>
</protein>
<dbReference type="GO" id="GO:0004357">
    <property type="term" value="F:glutamate-cysteine ligase activity"/>
    <property type="evidence" value="ECO:0007669"/>
    <property type="project" value="UniProtKB-UniRule"/>
</dbReference>
<dbReference type="Pfam" id="PF03074">
    <property type="entry name" value="GCS"/>
    <property type="match status" value="1"/>
</dbReference>
<accession>A0A1V6SY47</accession>
<keyword evidence="4 10" id="KW-0436">Ligase</keyword>
<evidence type="ECO:0000313" key="14">
    <source>
        <dbReference type="Proteomes" id="UP000191285"/>
    </source>
</evidence>
<evidence type="ECO:0000256" key="9">
    <source>
        <dbReference type="ARBA" id="ARBA00032122"/>
    </source>
</evidence>
<proteinExistence type="inferred from homology"/>
<evidence type="ECO:0000313" key="13">
    <source>
        <dbReference type="EMBL" id="OQE18640.1"/>
    </source>
</evidence>